<comment type="caution">
    <text evidence="2">The sequence shown here is derived from an EMBL/GenBank/DDBJ whole genome shotgun (WGS) entry which is preliminary data.</text>
</comment>
<keyword evidence="3" id="KW-1185">Reference proteome</keyword>
<organism evidence="2 3">
    <name type="scientific">Paenimyroides tangerinum</name>
    <dbReference type="NCBI Taxonomy" id="2488728"/>
    <lineage>
        <taxon>Bacteria</taxon>
        <taxon>Pseudomonadati</taxon>
        <taxon>Bacteroidota</taxon>
        <taxon>Flavobacteriia</taxon>
        <taxon>Flavobacteriales</taxon>
        <taxon>Flavobacteriaceae</taxon>
        <taxon>Paenimyroides</taxon>
    </lineage>
</organism>
<proteinExistence type="predicted"/>
<evidence type="ECO:0000259" key="1">
    <source>
        <dbReference type="Pfam" id="PF18925"/>
    </source>
</evidence>
<evidence type="ECO:0000313" key="3">
    <source>
        <dbReference type="Proteomes" id="UP000275719"/>
    </source>
</evidence>
<gene>
    <name evidence="2" type="ORF">EG240_15565</name>
</gene>
<dbReference type="OrthoDB" id="707810at2"/>
<feature type="domain" description="DUF5675" evidence="1">
    <location>
        <begin position="4"/>
        <end position="114"/>
    </location>
</feature>
<dbReference type="EMBL" id="RQVQ01000063">
    <property type="protein sequence ID" value="RRJ87110.1"/>
    <property type="molecule type" value="Genomic_DNA"/>
</dbReference>
<dbReference type="Pfam" id="PF18925">
    <property type="entry name" value="DUF5675"/>
    <property type="match status" value="1"/>
</dbReference>
<sequence length="133" mass="15368">MFILKRVYLKEATHGELLFNNEHIAYTIELPWLENQKQISCIPEGEYNLRRRYSKKFNWHWIVENVPNRSHILIHPANDALVELKGCIAPVTKISGKGKGLFSRKAMHVVLEIFAKHKVNGQLKLLIIGQSPT</sequence>
<name>A0A3P3VWN3_9FLAO</name>
<protein>
    <recommendedName>
        <fullName evidence="1">DUF5675 domain-containing protein</fullName>
    </recommendedName>
</protein>
<evidence type="ECO:0000313" key="2">
    <source>
        <dbReference type="EMBL" id="RRJ87110.1"/>
    </source>
</evidence>
<dbReference type="Proteomes" id="UP000275719">
    <property type="component" value="Unassembled WGS sequence"/>
</dbReference>
<reference evidence="2 3" key="1">
    <citation type="submission" date="2018-11" db="EMBL/GenBank/DDBJ databases">
        <title>Flavobacterium sp. nov., YIM 102701-2 draft genome.</title>
        <authorList>
            <person name="Li G."/>
            <person name="Jiang Y."/>
        </authorList>
    </citation>
    <scope>NUCLEOTIDE SEQUENCE [LARGE SCALE GENOMIC DNA]</scope>
    <source>
        <strain evidence="2 3">YIM 102701-2</strain>
    </source>
</reference>
<accession>A0A3P3VWN3</accession>
<dbReference type="InterPro" id="IPR043732">
    <property type="entry name" value="DUF5675"/>
</dbReference>
<dbReference type="RefSeq" id="WP_125020258.1">
    <property type="nucleotide sequence ID" value="NZ_RQVQ01000063.1"/>
</dbReference>
<dbReference type="AlphaFoldDB" id="A0A3P3VWN3"/>